<sequence>MSVIVALPKPYTYRVLLAVKEEMLRRNVRLGREYLYRKSFEGKEHLLYEKKHKIREAFAENQYQPSSEMKRGRSVQKLTPKMKILLVLLATDLFLVQQSLINMQMLPIEILRFCLQLHVIRVLPDTLKLLAI</sequence>
<organism evidence="1 2">
    <name type="scientific">Striga asiatica</name>
    <name type="common">Asiatic witchweed</name>
    <name type="synonym">Buchnera asiatica</name>
    <dbReference type="NCBI Taxonomy" id="4170"/>
    <lineage>
        <taxon>Eukaryota</taxon>
        <taxon>Viridiplantae</taxon>
        <taxon>Streptophyta</taxon>
        <taxon>Embryophyta</taxon>
        <taxon>Tracheophyta</taxon>
        <taxon>Spermatophyta</taxon>
        <taxon>Magnoliopsida</taxon>
        <taxon>eudicotyledons</taxon>
        <taxon>Gunneridae</taxon>
        <taxon>Pentapetalae</taxon>
        <taxon>asterids</taxon>
        <taxon>lamiids</taxon>
        <taxon>Lamiales</taxon>
        <taxon>Orobanchaceae</taxon>
        <taxon>Buchnereae</taxon>
        <taxon>Striga</taxon>
    </lineage>
</organism>
<dbReference type="EMBL" id="BKCP01004961">
    <property type="protein sequence ID" value="GER35295.1"/>
    <property type="molecule type" value="Genomic_DNA"/>
</dbReference>
<dbReference type="OrthoDB" id="10253204at2759"/>
<reference evidence="2" key="1">
    <citation type="journal article" date="2019" name="Curr. Biol.">
        <title>Genome Sequence of Striga asiatica Provides Insight into the Evolution of Plant Parasitism.</title>
        <authorList>
            <person name="Yoshida S."/>
            <person name="Kim S."/>
            <person name="Wafula E.K."/>
            <person name="Tanskanen J."/>
            <person name="Kim Y.M."/>
            <person name="Honaas L."/>
            <person name="Yang Z."/>
            <person name="Spallek T."/>
            <person name="Conn C.E."/>
            <person name="Ichihashi Y."/>
            <person name="Cheong K."/>
            <person name="Cui S."/>
            <person name="Der J.P."/>
            <person name="Gundlach H."/>
            <person name="Jiao Y."/>
            <person name="Hori C."/>
            <person name="Ishida J.K."/>
            <person name="Kasahara H."/>
            <person name="Kiba T."/>
            <person name="Kim M.S."/>
            <person name="Koo N."/>
            <person name="Laohavisit A."/>
            <person name="Lee Y.H."/>
            <person name="Lumba S."/>
            <person name="McCourt P."/>
            <person name="Mortimer J.C."/>
            <person name="Mutuku J.M."/>
            <person name="Nomura T."/>
            <person name="Sasaki-Sekimoto Y."/>
            <person name="Seto Y."/>
            <person name="Wang Y."/>
            <person name="Wakatake T."/>
            <person name="Sakakibara H."/>
            <person name="Demura T."/>
            <person name="Yamaguchi S."/>
            <person name="Yoneyama K."/>
            <person name="Manabe R.I."/>
            <person name="Nelson D.C."/>
            <person name="Schulman A.H."/>
            <person name="Timko M.P."/>
            <person name="dePamphilis C.W."/>
            <person name="Choi D."/>
            <person name="Shirasu K."/>
        </authorList>
    </citation>
    <scope>NUCLEOTIDE SEQUENCE [LARGE SCALE GENOMIC DNA]</scope>
    <source>
        <strain evidence="2">cv. UVA1</strain>
    </source>
</reference>
<dbReference type="GO" id="GO:1990904">
    <property type="term" value="C:ribonucleoprotein complex"/>
    <property type="evidence" value="ECO:0007669"/>
    <property type="project" value="UniProtKB-KW"/>
</dbReference>
<gene>
    <name evidence="1" type="ORF">STAS_11565</name>
</gene>
<protein>
    <submittedName>
        <fullName evidence="1">U3 small nucleolar ribonucleoprotein protein imp4</fullName>
    </submittedName>
</protein>
<evidence type="ECO:0000313" key="1">
    <source>
        <dbReference type="EMBL" id="GER35295.1"/>
    </source>
</evidence>
<proteinExistence type="predicted"/>
<evidence type="ECO:0000313" key="2">
    <source>
        <dbReference type="Proteomes" id="UP000325081"/>
    </source>
</evidence>
<dbReference type="AlphaFoldDB" id="A0A5A7PQT1"/>
<keyword evidence="2" id="KW-1185">Reference proteome</keyword>
<dbReference type="Proteomes" id="UP000325081">
    <property type="component" value="Unassembled WGS sequence"/>
</dbReference>
<keyword evidence="1" id="KW-0687">Ribonucleoprotein</keyword>
<name>A0A5A7PQT1_STRAF</name>
<accession>A0A5A7PQT1</accession>
<comment type="caution">
    <text evidence="1">The sequence shown here is derived from an EMBL/GenBank/DDBJ whole genome shotgun (WGS) entry which is preliminary data.</text>
</comment>